<name>A0A420Y8Z1_9PEZI</name>
<protein>
    <submittedName>
        <fullName evidence="1">Uncharacterized protein</fullName>
    </submittedName>
</protein>
<dbReference type="PANTHER" id="PTHR47381:SF3">
    <property type="entry name" value="ALPHA_BETA-HYDROLASES SUPERFAMILY PROTEIN"/>
    <property type="match status" value="1"/>
</dbReference>
<dbReference type="SUPFAM" id="SSF53474">
    <property type="entry name" value="alpha/beta-Hydrolases"/>
    <property type="match status" value="1"/>
</dbReference>
<dbReference type="Proteomes" id="UP000275385">
    <property type="component" value="Unassembled WGS sequence"/>
</dbReference>
<dbReference type="InterPro" id="IPR029058">
    <property type="entry name" value="AB_hydrolase_fold"/>
</dbReference>
<gene>
    <name evidence="1" type="ORF">DL546_002923</name>
</gene>
<dbReference type="Gene3D" id="3.40.50.1820">
    <property type="entry name" value="alpha/beta hydrolase"/>
    <property type="match status" value="1"/>
</dbReference>
<dbReference type="EMBL" id="QVQW01000031">
    <property type="protein sequence ID" value="RKU44374.1"/>
    <property type="molecule type" value="Genomic_DNA"/>
</dbReference>
<dbReference type="PANTHER" id="PTHR47381">
    <property type="entry name" value="ALPHA/BETA-HYDROLASES SUPERFAMILY PROTEIN"/>
    <property type="match status" value="1"/>
</dbReference>
<keyword evidence="2" id="KW-1185">Reference proteome</keyword>
<evidence type="ECO:0000313" key="1">
    <source>
        <dbReference type="EMBL" id="RKU44374.1"/>
    </source>
</evidence>
<dbReference type="OrthoDB" id="2152248at2759"/>
<reference evidence="1 2" key="1">
    <citation type="submission" date="2018-08" db="EMBL/GenBank/DDBJ databases">
        <title>Draft genome of the lignicolous fungus Coniochaeta pulveracea.</title>
        <authorList>
            <person name="Borstlap C.J."/>
            <person name="De Witt R.N."/>
            <person name="Botha A."/>
            <person name="Volschenk H."/>
        </authorList>
    </citation>
    <scope>NUCLEOTIDE SEQUENCE [LARGE SCALE GENOMIC DNA]</scope>
    <source>
        <strain evidence="1 2">CAB683</strain>
    </source>
</reference>
<evidence type="ECO:0000313" key="2">
    <source>
        <dbReference type="Proteomes" id="UP000275385"/>
    </source>
</evidence>
<dbReference type="STRING" id="177199.A0A420Y8Z1"/>
<sequence length="291" mass="31921">MADIASRAITAYNATHPASSSPTRGLIALAWDQRNHGSRTVPGAEKVNGAWREGNERHAQDMFGVIAGMVADQKGLMDALGSYLFHDEGGRRSIDGHLCLGISLGGHSVWQTLFAEERMRAGVVVIGCPDFEYLMRDRARLSKLPTYSHDDDGASFTNSKDFPAALVEWVKKLDPKGILFGTDPVPAPGTTSQAEQKRLRAVLDERLRAKKILVTSGGDDKLVPYKCSKPFLDWFKDAISTWYADGGVVVEDKVYPGVGHTFSTEMVRDAVRFIVDVVGTWDNDEHVASKI</sequence>
<dbReference type="AlphaFoldDB" id="A0A420Y8Z1"/>
<accession>A0A420Y8Z1</accession>
<proteinExistence type="predicted"/>
<organism evidence="1 2">
    <name type="scientific">Coniochaeta pulveracea</name>
    <dbReference type="NCBI Taxonomy" id="177199"/>
    <lineage>
        <taxon>Eukaryota</taxon>
        <taxon>Fungi</taxon>
        <taxon>Dikarya</taxon>
        <taxon>Ascomycota</taxon>
        <taxon>Pezizomycotina</taxon>
        <taxon>Sordariomycetes</taxon>
        <taxon>Sordariomycetidae</taxon>
        <taxon>Coniochaetales</taxon>
        <taxon>Coniochaetaceae</taxon>
        <taxon>Coniochaeta</taxon>
    </lineage>
</organism>
<comment type="caution">
    <text evidence="1">The sequence shown here is derived from an EMBL/GenBank/DDBJ whole genome shotgun (WGS) entry which is preliminary data.</text>
</comment>